<dbReference type="SUPFAM" id="SSF49785">
    <property type="entry name" value="Galactose-binding domain-like"/>
    <property type="match status" value="1"/>
</dbReference>
<reference evidence="3 4" key="1">
    <citation type="submission" date="2022-10" db="EMBL/GenBank/DDBJ databases">
        <title>Comparative genomic analysis of Cohnella hashimotonis sp. nov., isolated from the International Space Station.</title>
        <authorList>
            <person name="Simpson A."/>
            <person name="Venkateswaran K."/>
        </authorList>
    </citation>
    <scope>NUCLEOTIDE SEQUENCE [LARGE SCALE GENOMIC DNA]</scope>
    <source>
        <strain evidence="3 4">DSM 18997</strain>
    </source>
</reference>
<dbReference type="InterPro" id="IPR000421">
    <property type="entry name" value="FA58C"/>
</dbReference>
<keyword evidence="4" id="KW-1185">Reference proteome</keyword>
<dbReference type="InterPro" id="IPR003343">
    <property type="entry name" value="Big_2"/>
</dbReference>
<dbReference type="Pfam" id="PF00395">
    <property type="entry name" value="SLH"/>
    <property type="match status" value="3"/>
</dbReference>
<gene>
    <name evidence="3" type="ORF">OMP38_12035</name>
</gene>
<proteinExistence type="predicted"/>
<dbReference type="Pfam" id="PF02368">
    <property type="entry name" value="Big_2"/>
    <property type="match status" value="9"/>
</dbReference>
<dbReference type="PROSITE" id="PS50022">
    <property type="entry name" value="FA58C_3"/>
    <property type="match status" value="1"/>
</dbReference>
<dbReference type="SUPFAM" id="SSF49373">
    <property type="entry name" value="Invasin/intimin cell-adhesion fragments"/>
    <property type="match status" value="9"/>
</dbReference>
<feature type="domain" description="SLH" evidence="2">
    <location>
        <begin position="1457"/>
        <end position="1518"/>
    </location>
</feature>
<dbReference type="PANTHER" id="PTHR23019:SF0">
    <property type="entry name" value="NUCLEAR PORE MEMBRANE GLYCOPROTEIN 210"/>
    <property type="match status" value="1"/>
</dbReference>
<dbReference type="RefSeq" id="WP_277566791.1">
    <property type="nucleotide sequence ID" value="NZ_JAPDHZ010000003.1"/>
</dbReference>
<dbReference type="EMBL" id="JAPDHZ010000003">
    <property type="protein sequence ID" value="MDG0791516.1"/>
    <property type="molecule type" value="Genomic_DNA"/>
</dbReference>
<dbReference type="InterPro" id="IPR008964">
    <property type="entry name" value="Invasin/intimin_cell_adhesion"/>
</dbReference>
<feature type="domain" description="SLH" evidence="2">
    <location>
        <begin position="1519"/>
        <end position="1582"/>
    </location>
</feature>
<evidence type="ECO:0000259" key="1">
    <source>
        <dbReference type="PROSITE" id="PS50022"/>
    </source>
</evidence>
<dbReference type="Gene3D" id="2.60.40.1080">
    <property type="match status" value="9"/>
</dbReference>
<feature type="domain" description="SLH" evidence="2">
    <location>
        <begin position="1586"/>
        <end position="1641"/>
    </location>
</feature>
<comment type="caution">
    <text evidence="3">The sequence shown here is derived from an EMBL/GenBank/DDBJ whole genome shotgun (WGS) entry which is preliminary data.</text>
</comment>
<feature type="domain" description="F5/8 type C" evidence="1">
    <location>
        <begin position="819"/>
        <end position="969"/>
    </location>
</feature>
<dbReference type="SMART" id="SM00635">
    <property type="entry name" value="BID_2"/>
    <property type="match status" value="9"/>
</dbReference>
<dbReference type="Gene3D" id="2.60.120.260">
    <property type="entry name" value="Galactose-binding domain-like"/>
    <property type="match status" value="1"/>
</dbReference>
<dbReference type="InterPro" id="IPR001119">
    <property type="entry name" value="SLH_dom"/>
</dbReference>
<dbReference type="PROSITE" id="PS51272">
    <property type="entry name" value="SLH"/>
    <property type="match status" value="3"/>
</dbReference>
<protein>
    <submittedName>
        <fullName evidence="3">Ig-like domain-containing protein</fullName>
    </submittedName>
</protein>
<dbReference type="Gene3D" id="1.20.1270.90">
    <property type="entry name" value="AF1782-like"/>
    <property type="match status" value="1"/>
</dbReference>
<evidence type="ECO:0000313" key="4">
    <source>
        <dbReference type="Proteomes" id="UP001153387"/>
    </source>
</evidence>
<evidence type="ECO:0000313" key="3">
    <source>
        <dbReference type="EMBL" id="MDG0791516.1"/>
    </source>
</evidence>
<dbReference type="Pfam" id="PF00754">
    <property type="entry name" value="F5_F8_type_C"/>
    <property type="match status" value="1"/>
</dbReference>
<dbReference type="InterPro" id="IPR008979">
    <property type="entry name" value="Galactose-bd-like_sf"/>
</dbReference>
<organism evidence="3 4">
    <name type="scientific">Cohnella ginsengisoli</name>
    <dbReference type="NCBI Taxonomy" id="425004"/>
    <lineage>
        <taxon>Bacteria</taxon>
        <taxon>Bacillati</taxon>
        <taxon>Bacillota</taxon>
        <taxon>Bacilli</taxon>
        <taxon>Bacillales</taxon>
        <taxon>Paenibacillaceae</taxon>
        <taxon>Cohnella</taxon>
    </lineage>
</organism>
<evidence type="ECO:0000259" key="2">
    <source>
        <dbReference type="PROSITE" id="PS51272"/>
    </source>
</evidence>
<dbReference type="PANTHER" id="PTHR23019">
    <property type="entry name" value="NUCLEAR PORE MEMBRANE GLYCOPROTEIN GP210-RELATED"/>
    <property type="match status" value="1"/>
</dbReference>
<accession>A0A9X4KGH3</accession>
<dbReference type="InterPro" id="IPR045197">
    <property type="entry name" value="NUP210-like"/>
</dbReference>
<name>A0A9X4KGH3_9BACL</name>
<dbReference type="Proteomes" id="UP001153387">
    <property type="component" value="Unassembled WGS sequence"/>
</dbReference>
<sequence length="1641" mass="167486">MTLDKTSATVSLGRTQQLKATVAPANASFAEVTWSSSDTSVATVDANGLVTTLSTGTTTIAAASVDNPSIKGTAVINVVPVMVTGLMLDKSTLNLMIGTTKPITAAVMPADAYNKKIVWSSSDESIATVDASGRVTGHLAGTAVVTAVTDDGGFTKTLTVNVQSTPVAVTGIATDKAAFYFASDAFSTTNPSAVLPSVQLKAAIAPEDATNLDVEWKSNNPSIATVDAFGVVTARKPGVAFITATSKDGGFEARTAVYVPSISESFDNRALADNWSVSAGSAAAIPAAVATPPGYAGQLLQFSAGGSGARAAYKSLNIANNKIVLDFDWNVGSPAAGTGQLRIQDGAHNNYLTLGVPTGASSTLQYSTSATLAANTPLSGSAVAASGFNTASTMYNVRITLDMTAKKTSFTLTNKSTAQTTTVADLPFAPGTSFDGKLGYLELYATRNAGGSMNWNTQFDNFNVYAAAPTASSVSLNRPTVSLLDIPGTPGNTFQLKATVNPNVEGVDQAVTWSTSDEAIATVSQSGLVTAVSDGIATVTATVVSNPSLSATAGVSVHPIIPVEAIGIQDDHGTAIDETTVNVKTGDAKQLKAVLNPSVADVRSLTWSSSDPAVASIDHDTGLLTALAAGDTVVTLTVDAYPDFGGYTGSTSFNLHVTGPAVLIVTGLQSAIADAIAAKTLPDNGYTADSLSRYKTALEAAQTALTQAQTELWDASHQPEIDGLAADLQAAAAALALDQSAPVEAVTVSPGALTLTVGLSGQLVAEVLPVYAGDKRLAWSSDNETIAVVDASGRVTALAPGTAHIEAKALNGGVVGTTTVTVASDLSSGYAANGGAVSASKSKSGYTPSNPIANASTMNPAGAAWTTGGNLQTTTTPEFWQIDLGSTARIDNVKMNFWQTMKYSLLVSDDSVNWTTAYDNSQSYGGDTAAIFDVQLPAATYGRYIRLNIYGVSTTKDWVGVTVFQANGAFVPAPESVTANKSQASLEIGATLQLNAQVTPAYGDPRLTWSSSDDAVATVDATGHVTAIGAGSAVIEATTVNGKKAEVALTVVTEIVPVTGVNVDQEPFSLIAGTAGQVTATIMPAEATNKTVVWTSSDTSVATVGADGKVTAKAPGTATITATTEDGGFTATTTVTVTKSTDPEPVDTKVTGVSVDKASLDLIVGATGQLIATVAPADATNKTVVWTSSDTSVATVGADGKVTAKAPGTATITATTEDGGFKAAATVTVTAPAGGVNPDPVVTSPPASDNGTPATNVDADGRVKIAAKPDATGNVKASLTAASLAQAIAKATSGKLQIQVDAPQASGKIEVELPVGELLKTDGTIKSLSIRSGDVDMTLAIDASVLGADAKTLNVSMVPAQRGELSEQARQLVGDRPVYDLDLRVDGEKVSSFGSKGAVVVSIDYTLKAGEDVSGLVIFFIGEDGKMEPVKRSGYDEANGRITFRPAHFSRYAVAYVPVALKDLNEAPWAKSMIQSLAARQILRGTSTDSFEPGRSVTRAEFLQMLVSSLGLDKTDLTGASAFSDVPAGVWYEKAVASGVQLGIVKGRADGTFGAHEAVTREDMAVMLSRALQAAGLGLGDEAESGADFNDRSEIAAYATAAVDDIRRAGLINGFQDGSFGPKLPTTRAQAAAVIYKLLGF</sequence>